<keyword evidence="3" id="KW-1185">Reference proteome</keyword>
<organism evidence="2 3">
    <name type="scientific">Collybiopsis luxurians FD-317 M1</name>
    <dbReference type="NCBI Taxonomy" id="944289"/>
    <lineage>
        <taxon>Eukaryota</taxon>
        <taxon>Fungi</taxon>
        <taxon>Dikarya</taxon>
        <taxon>Basidiomycota</taxon>
        <taxon>Agaricomycotina</taxon>
        <taxon>Agaricomycetes</taxon>
        <taxon>Agaricomycetidae</taxon>
        <taxon>Agaricales</taxon>
        <taxon>Marasmiineae</taxon>
        <taxon>Omphalotaceae</taxon>
        <taxon>Collybiopsis</taxon>
        <taxon>Collybiopsis luxurians</taxon>
    </lineage>
</organism>
<sequence>MEITSYKDHQVSRGFTYHYYFSPPKYTNQPKFLVFVHGFPSTSKDWRKQVPFFESRGFGLIIPDLLGYGGTSKPLDVTAYNHKLIAQDIIDILDFENVNRAFFIGHDWGTKIVSLITLQFPSRALGAAFLSVGPSAPPQDLKFEAVLALQKEKVGHELFGYWPFFSEPDGWKLCEEKIDTFFNIVYPEDPRTWITELAPIGALKNALLANKQFPPPSWMSPEERKDGITALLSGSLQAPTMWYKYATSGLATENELNSFPTESYKINMPVFFGGALDDFVCLAGPNKKRAEEYCTDATFREYKTSHWLMLQVPEQLNEDLLSWIESVVETAR</sequence>
<dbReference type="InterPro" id="IPR050266">
    <property type="entry name" value="AB_hydrolase_sf"/>
</dbReference>
<dbReference type="Pfam" id="PF00561">
    <property type="entry name" value="Abhydrolase_1"/>
    <property type="match status" value="1"/>
</dbReference>
<dbReference type="HOGENOM" id="CLU_020336_7_0_1"/>
<dbReference type="InterPro" id="IPR000073">
    <property type="entry name" value="AB_hydrolase_1"/>
</dbReference>
<dbReference type="PANTHER" id="PTHR43798:SF33">
    <property type="entry name" value="HYDROLASE, PUTATIVE (AFU_ORTHOLOGUE AFUA_2G14860)-RELATED"/>
    <property type="match status" value="1"/>
</dbReference>
<evidence type="ECO:0000313" key="2">
    <source>
        <dbReference type="EMBL" id="KIK58289.1"/>
    </source>
</evidence>
<dbReference type="PRINTS" id="PR00412">
    <property type="entry name" value="EPOXHYDRLASE"/>
</dbReference>
<dbReference type="InterPro" id="IPR029058">
    <property type="entry name" value="AB_hydrolase_fold"/>
</dbReference>
<dbReference type="PANTHER" id="PTHR43798">
    <property type="entry name" value="MONOACYLGLYCEROL LIPASE"/>
    <property type="match status" value="1"/>
</dbReference>
<reference evidence="2 3" key="1">
    <citation type="submission" date="2014-04" db="EMBL/GenBank/DDBJ databases">
        <title>Evolutionary Origins and Diversification of the Mycorrhizal Mutualists.</title>
        <authorList>
            <consortium name="DOE Joint Genome Institute"/>
            <consortium name="Mycorrhizal Genomics Consortium"/>
            <person name="Kohler A."/>
            <person name="Kuo A."/>
            <person name="Nagy L.G."/>
            <person name="Floudas D."/>
            <person name="Copeland A."/>
            <person name="Barry K.W."/>
            <person name="Cichocki N."/>
            <person name="Veneault-Fourrey C."/>
            <person name="LaButti K."/>
            <person name="Lindquist E.A."/>
            <person name="Lipzen A."/>
            <person name="Lundell T."/>
            <person name="Morin E."/>
            <person name="Murat C."/>
            <person name="Riley R."/>
            <person name="Ohm R."/>
            <person name="Sun H."/>
            <person name="Tunlid A."/>
            <person name="Henrissat B."/>
            <person name="Grigoriev I.V."/>
            <person name="Hibbett D.S."/>
            <person name="Martin F."/>
        </authorList>
    </citation>
    <scope>NUCLEOTIDE SEQUENCE [LARGE SCALE GENOMIC DNA]</scope>
    <source>
        <strain evidence="2 3">FD-317 M1</strain>
    </source>
</reference>
<dbReference type="AlphaFoldDB" id="A0A0D0C703"/>
<name>A0A0D0C703_9AGAR</name>
<proteinExistence type="predicted"/>
<dbReference type="InterPro" id="IPR000639">
    <property type="entry name" value="Epox_hydrolase-like"/>
</dbReference>
<dbReference type="EMBL" id="KN834786">
    <property type="protein sequence ID" value="KIK58289.1"/>
    <property type="molecule type" value="Genomic_DNA"/>
</dbReference>
<dbReference type="GO" id="GO:0046464">
    <property type="term" value="P:acylglycerol catabolic process"/>
    <property type="evidence" value="ECO:0007669"/>
    <property type="project" value="TreeGrafter"/>
</dbReference>
<protein>
    <recommendedName>
        <fullName evidence="1">AB hydrolase-1 domain-containing protein</fullName>
    </recommendedName>
</protein>
<evidence type="ECO:0000259" key="1">
    <source>
        <dbReference type="Pfam" id="PF00561"/>
    </source>
</evidence>
<feature type="domain" description="AB hydrolase-1" evidence="1">
    <location>
        <begin position="33"/>
        <end position="141"/>
    </location>
</feature>
<dbReference type="OrthoDB" id="408373at2759"/>
<dbReference type="GO" id="GO:0047372">
    <property type="term" value="F:monoacylglycerol lipase activity"/>
    <property type="evidence" value="ECO:0007669"/>
    <property type="project" value="TreeGrafter"/>
</dbReference>
<dbReference type="SUPFAM" id="SSF53474">
    <property type="entry name" value="alpha/beta-Hydrolases"/>
    <property type="match status" value="1"/>
</dbReference>
<dbReference type="Proteomes" id="UP000053593">
    <property type="component" value="Unassembled WGS sequence"/>
</dbReference>
<evidence type="ECO:0000313" key="3">
    <source>
        <dbReference type="Proteomes" id="UP000053593"/>
    </source>
</evidence>
<dbReference type="GO" id="GO:0016020">
    <property type="term" value="C:membrane"/>
    <property type="evidence" value="ECO:0007669"/>
    <property type="project" value="TreeGrafter"/>
</dbReference>
<dbReference type="Gene3D" id="3.40.50.1820">
    <property type="entry name" value="alpha/beta hydrolase"/>
    <property type="match status" value="1"/>
</dbReference>
<gene>
    <name evidence="2" type="ORF">GYMLUDRAFT_45497</name>
</gene>
<accession>A0A0D0C703</accession>